<keyword evidence="15" id="KW-1185">Reference proteome</keyword>
<organism evidence="14 15">
    <name type="scientific">Cognatiluteimonas sedimenti</name>
    <dbReference type="NCBI Taxonomy" id="2927791"/>
    <lineage>
        <taxon>Bacteria</taxon>
        <taxon>Pseudomonadati</taxon>
        <taxon>Pseudomonadota</taxon>
        <taxon>Gammaproteobacteria</taxon>
        <taxon>Lysobacterales</taxon>
        <taxon>Lysobacteraceae</taxon>
        <taxon>Cognatiluteimonas</taxon>
    </lineage>
</organism>
<evidence type="ECO:0000259" key="13">
    <source>
        <dbReference type="PROSITE" id="PS51337"/>
    </source>
</evidence>
<evidence type="ECO:0000259" key="12">
    <source>
        <dbReference type="PROSITE" id="PS51332"/>
    </source>
</evidence>
<keyword evidence="9" id="KW-0028">Amino-acid biosynthesis</keyword>
<dbReference type="SUPFAM" id="SSF52242">
    <property type="entry name" value="Cobalamin (vitamin B12)-binding domain"/>
    <property type="match status" value="1"/>
</dbReference>
<evidence type="ECO:0000256" key="1">
    <source>
        <dbReference type="ARBA" id="ARBA00010398"/>
    </source>
</evidence>
<dbReference type="Gene3D" id="1.10.1240.10">
    <property type="entry name" value="Methionine synthase domain"/>
    <property type="match status" value="1"/>
</dbReference>
<dbReference type="InterPro" id="IPR050554">
    <property type="entry name" value="Met_Synthase/Corrinoid"/>
</dbReference>
<evidence type="ECO:0000256" key="6">
    <source>
        <dbReference type="ARBA" id="ARBA00022737"/>
    </source>
</evidence>
<gene>
    <name evidence="14" type="primary">metH</name>
    <name evidence="14" type="ORF">MQC88_02890</name>
</gene>
<sequence length="896" mass="98691">MNDAAAPVLARQTRLSGLEPLQITRESNFVNVGERTNVTGSRQFKKLILENRYDEAVAVARQQVESGAQVLDVNMDEGMLDSEKAMVEFLHLIAAEPDIARVPVMVDSSRFSVIEAGLKCLQGKGIVNSISMKEGEEEFLRQARLVRRYGAAVVVMAFDEQGQADTAQRKVGICARAYGLLTDVGFPPEDIIFDPNVFAIATGIEEHDNYAVDFIQAAAELRKRFPFCHISGGVSNVSFSFRGNEPVRQAIHVVFLYHAIMAGMDMGIVNAGALPLYDDLDPELRERVEDVVLNRRADGTERLLEIADRYKGKKGEKKVEDLAWRDAPVAQRLSHSLVHGIDQYVVEDTEEARSMAKRPLDVIEGPLMDGMNVVGDLFGAGKMFLPQVVKSARVMKKAVAHLLPYIEAEKLRTGDAGKSNGKIVMATVKGDVHDIGKNIVGVVLACNNFEVIDLGVMVPAQVILDTARAENADMIGVSGLITPSLEEMGHVAKEMQRQGFTIPLLIGGATTSRAHTALKIDPHYKSATVWVKDASRAVNVAQSLISAEQRDAFVAANESDYAEIRERHRKRDGGKRLVSLEHARGQRFDGDWANYAPPAPRQPGLTVFDDYPLADLVELIDWGPFFNAWELAGRYPAILDDAVVGAQARELFADARAMLQRIVDGKWLRARAVVGLWPANSVGDDVLLEDGTALHFLRQQADKPAERPDFCLADFIAPRDSGRQDWIGGFAVTAGLGIEPHIARFQADHDDYNAILLKTLADRLAETLAERIHQRVRKELWGFAADEALGTDALIAEQYRGIRPAPGYPACPEHSEKQTLFRLLDATASTGITLTDHFAMYPAASVSGYYFSHPGSQYFVVGRVSRDQVADYARRKGIALQQAERLLASNLDYDPE</sequence>
<dbReference type="Proteomes" id="UP001165423">
    <property type="component" value="Unassembled WGS sequence"/>
</dbReference>
<comment type="cofactor">
    <cofactor evidence="9">
        <name>methylcob(III)alamin</name>
        <dbReference type="ChEBI" id="CHEBI:28115"/>
    </cofactor>
</comment>
<keyword evidence="4 9" id="KW-0808">Transferase</keyword>
<dbReference type="InterPro" id="IPR036594">
    <property type="entry name" value="Meth_synthase_dom"/>
</dbReference>
<dbReference type="CDD" id="cd02069">
    <property type="entry name" value="methionine_synthase_B12_BD"/>
    <property type="match status" value="1"/>
</dbReference>
<reference evidence="14 15" key="1">
    <citation type="submission" date="2022-03" db="EMBL/GenBank/DDBJ databases">
        <title>Luteimonas soily sp. nov., a novel bacterium isolated from the soil.</title>
        <authorList>
            <person name="Zhang X."/>
        </authorList>
    </citation>
    <scope>NUCLEOTIDE SEQUENCE [LARGE SCALE GENOMIC DNA]</scope>
    <source>
        <strain evidence="14 15">50</strain>
    </source>
</reference>
<proteinExistence type="inferred from homology"/>
<dbReference type="SMART" id="SM01018">
    <property type="entry name" value="B12-binding_2"/>
    <property type="match status" value="1"/>
</dbReference>
<evidence type="ECO:0000259" key="11">
    <source>
        <dbReference type="PROSITE" id="PS50974"/>
    </source>
</evidence>
<dbReference type="InterPro" id="IPR036724">
    <property type="entry name" value="Cobalamin-bd_sf"/>
</dbReference>
<comment type="cofactor">
    <cofactor evidence="9">
        <name>Zn(2+)</name>
        <dbReference type="ChEBI" id="CHEBI:29105"/>
    </cofactor>
</comment>
<dbReference type="GO" id="GO:0032259">
    <property type="term" value="P:methylation"/>
    <property type="evidence" value="ECO:0007669"/>
    <property type="project" value="UniProtKB-KW"/>
</dbReference>
<dbReference type="SUPFAM" id="SSF56507">
    <property type="entry name" value="Methionine synthase activation domain-like"/>
    <property type="match status" value="1"/>
</dbReference>
<evidence type="ECO:0000313" key="15">
    <source>
        <dbReference type="Proteomes" id="UP001165423"/>
    </source>
</evidence>
<keyword evidence="9" id="KW-0949">S-adenosyl-L-methionine</keyword>
<keyword evidence="2 9" id="KW-0489">Methyltransferase</keyword>
<feature type="domain" description="Pterin-binding" evidence="10">
    <location>
        <begin position="29"/>
        <end position="289"/>
    </location>
</feature>
<dbReference type="PROSITE" id="PS51332">
    <property type="entry name" value="B12_BINDING"/>
    <property type="match status" value="1"/>
</dbReference>
<name>A0ABT0A1Q7_9GAMM</name>
<dbReference type="InterPro" id="IPR003759">
    <property type="entry name" value="Cbl-bd_cap"/>
</dbReference>
<dbReference type="InterPro" id="IPR033706">
    <property type="entry name" value="Met_synthase_B12-bd"/>
</dbReference>
<feature type="domain" description="AdoMet activation" evidence="11">
    <location>
        <begin position="571"/>
        <end position="896"/>
    </location>
</feature>
<dbReference type="NCBIfam" id="NF007024">
    <property type="entry name" value="PRK09490.1"/>
    <property type="match status" value="1"/>
</dbReference>
<comment type="catalytic activity">
    <reaction evidence="9">
        <text>(6S)-5-methyl-5,6,7,8-tetrahydrofolate + L-homocysteine = (6S)-5,6,7,8-tetrahydrofolate + L-methionine</text>
        <dbReference type="Rhea" id="RHEA:11172"/>
        <dbReference type="ChEBI" id="CHEBI:18608"/>
        <dbReference type="ChEBI" id="CHEBI:57453"/>
        <dbReference type="ChEBI" id="CHEBI:57844"/>
        <dbReference type="ChEBI" id="CHEBI:58199"/>
        <dbReference type="EC" id="2.1.1.13"/>
    </reaction>
</comment>
<dbReference type="PIRSF" id="PIRSF000381">
    <property type="entry name" value="MetH"/>
    <property type="match status" value="1"/>
</dbReference>
<keyword evidence="9" id="KW-0862">Zinc</keyword>
<evidence type="ECO:0000256" key="8">
    <source>
        <dbReference type="NCBIfam" id="TIGR02082"/>
    </source>
</evidence>
<dbReference type="Pfam" id="PF02310">
    <property type="entry name" value="B12-binding"/>
    <property type="match status" value="1"/>
</dbReference>
<dbReference type="PROSITE" id="PS50972">
    <property type="entry name" value="PTERIN_BINDING"/>
    <property type="match status" value="1"/>
</dbReference>
<feature type="domain" description="B12-binding" evidence="12">
    <location>
        <begin position="420"/>
        <end position="555"/>
    </location>
</feature>
<evidence type="ECO:0000256" key="9">
    <source>
        <dbReference type="PIRNR" id="PIRNR000381"/>
    </source>
</evidence>
<evidence type="ECO:0000256" key="7">
    <source>
        <dbReference type="ARBA" id="ARBA00023285"/>
    </source>
</evidence>
<dbReference type="Gene3D" id="1.10.288.10">
    <property type="entry name" value="Cobalamin-dependent Methionine Synthase, domain 2"/>
    <property type="match status" value="1"/>
</dbReference>
<keyword evidence="6" id="KW-0677">Repeat</keyword>
<keyword evidence="9" id="KW-0486">Methionine biosynthesis</keyword>
<evidence type="ECO:0000256" key="3">
    <source>
        <dbReference type="ARBA" id="ARBA00022628"/>
    </source>
</evidence>
<dbReference type="SUPFAM" id="SSF51717">
    <property type="entry name" value="Dihydropteroate synthetase-like"/>
    <property type="match status" value="1"/>
</dbReference>
<dbReference type="Pfam" id="PF00809">
    <property type="entry name" value="Pterin_bind"/>
    <property type="match status" value="1"/>
</dbReference>
<dbReference type="SUPFAM" id="SSF47644">
    <property type="entry name" value="Methionine synthase domain"/>
    <property type="match status" value="1"/>
</dbReference>
<dbReference type="NCBIfam" id="TIGR02082">
    <property type="entry name" value="metH"/>
    <property type="match status" value="1"/>
</dbReference>
<dbReference type="GO" id="GO:0008705">
    <property type="term" value="F:methionine synthase activity"/>
    <property type="evidence" value="ECO:0007669"/>
    <property type="project" value="UniProtKB-EC"/>
</dbReference>
<comment type="function">
    <text evidence="9">Catalyzes the transfer of a methyl group from methyl-cobalamin to homocysteine, yielding enzyme-bound cob(I)alamin and methionine. Subsequently, remethylates the cofactor using methyltetrahydrofolate.</text>
</comment>
<evidence type="ECO:0000256" key="5">
    <source>
        <dbReference type="ARBA" id="ARBA00022723"/>
    </source>
</evidence>
<dbReference type="RefSeq" id="WP_243319072.1">
    <property type="nucleotide sequence ID" value="NZ_JALGCL010000001.1"/>
</dbReference>
<dbReference type="PANTHER" id="PTHR45833">
    <property type="entry name" value="METHIONINE SYNTHASE"/>
    <property type="match status" value="1"/>
</dbReference>
<dbReference type="CDD" id="cd00740">
    <property type="entry name" value="MeTr"/>
    <property type="match status" value="1"/>
</dbReference>
<comment type="similarity">
    <text evidence="1">Belongs to the vitamin-B12 dependent methionine synthase family.</text>
</comment>
<evidence type="ECO:0000256" key="2">
    <source>
        <dbReference type="ARBA" id="ARBA00022603"/>
    </source>
</evidence>
<protein>
    <recommendedName>
        <fullName evidence="8 9">Methionine synthase</fullName>
        <ecNumber evidence="8 9">2.1.1.13</ecNumber>
    </recommendedName>
    <alternativeName>
        <fullName evidence="9">5-methyltetrahydrofolate--homocysteine methyltransferase</fullName>
    </alternativeName>
</protein>
<dbReference type="PROSITE" id="PS51337">
    <property type="entry name" value="B12_BINDING_NTER"/>
    <property type="match status" value="1"/>
</dbReference>
<dbReference type="Gene3D" id="3.20.20.20">
    <property type="entry name" value="Dihydropteroate synthase-like"/>
    <property type="match status" value="1"/>
</dbReference>
<dbReference type="InterPro" id="IPR011005">
    <property type="entry name" value="Dihydropteroate_synth-like_sf"/>
</dbReference>
<evidence type="ECO:0000256" key="4">
    <source>
        <dbReference type="ARBA" id="ARBA00022679"/>
    </source>
</evidence>
<dbReference type="Pfam" id="PF02965">
    <property type="entry name" value="Met_synt_B12"/>
    <property type="match status" value="1"/>
</dbReference>
<dbReference type="PROSITE" id="PS50974">
    <property type="entry name" value="ADOMET_ACTIVATION"/>
    <property type="match status" value="1"/>
</dbReference>
<comment type="domain">
    <text evidence="9">Modular enzyme with four functionally distinct domains. The isolated Hcy-binding domain catalyzes methyl transfer from free methylcobalamin to homocysteine. The Hcy-binding domain in association with the pterin-binding domain catalyzes the methylation of cob(I)alamin by methyltetrahydrofolate and the methylation of homocysteine. The B12-binding domain binds the cofactor. The AdoMet activation domain binds S-adenosyl-L-methionine. Under aerobic conditions cob(I)alamin can be converted to inactive cob(II)alamin. Reductive methylation by S-adenosyl-L-methionine and flavodoxin regenerates methylcobalamin.</text>
</comment>
<keyword evidence="7 9" id="KW-0170">Cobalt</keyword>
<comment type="pathway">
    <text evidence="9">Amino-acid biosynthesis; L-methionine biosynthesis via de novo pathway; L-methionine from L-homocysteine (MetH route): step 1/1.</text>
</comment>
<feature type="domain" description="B12-binding N-terminal" evidence="13">
    <location>
        <begin position="320"/>
        <end position="414"/>
    </location>
</feature>
<comment type="caution">
    <text evidence="14">The sequence shown here is derived from an EMBL/GenBank/DDBJ whole genome shotgun (WGS) entry which is preliminary data.</text>
</comment>
<dbReference type="InterPro" id="IPR006158">
    <property type="entry name" value="Cobalamin-bd"/>
</dbReference>
<evidence type="ECO:0000259" key="10">
    <source>
        <dbReference type="PROSITE" id="PS50972"/>
    </source>
</evidence>
<accession>A0ABT0A1Q7</accession>
<dbReference type="Pfam" id="PF02607">
    <property type="entry name" value="B12-binding_2"/>
    <property type="match status" value="1"/>
</dbReference>
<keyword evidence="3 9" id="KW-0846">Cobalamin</keyword>
<dbReference type="EC" id="2.1.1.13" evidence="8 9"/>
<dbReference type="InterPro" id="IPR004223">
    <property type="entry name" value="VitB12-dep_Met_synth_activ_dom"/>
</dbReference>
<dbReference type="InterPro" id="IPR011822">
    <property type="entry name" value="MetH"/>
</dbReference>
<dbReference type="InterPro" id="IPR037010">
    <property type="entry name" value="VitB12-dep_Met_synth_activ_sf"/>
</dbReference>
<dbReference type="PANTHER" id="PTHR45833:SF1">
    <property type="entry name" value="METHIONINE SYNTHASE"/>
    <property type="match status" value="1"/>
</dbReference>
<dbReference type="EMBL" id="JALGCL010000001">
    <property type="protein sequence ID" value="MCJ0824914.1"/>
    <property type="molecule type" value="Genomic_DNA"/>
</dbReference>
<evidence type="ECO:0000313" key="14">
    <source>
        <dbReference type="EMBL" id="MCJ0824914.1"/>
    </source>
</evidence>
<dbReference type="Gene3D" id="3.40.50.280">
    <property type="entry name" value="Cobalamin-binding domain"/>
    <property type="match status" value="1"/>
</dbReference>
<keyword evidence="5 9" id="KW-0479">Metal-binding</keyword>
<dbReference type="InterPro" id="IPR000489">
    <property type="entry name" value="Pterin-binding_dom"/>
</dbReference>
<dbReference type="Gene3D" id="3.10.196.10">
    <property type="entry name" value="Vitamin B12-dependent methionine synthase, activation domain"/>
    <property type="match status" value="1"/>
</dbReference>